<evidence type="ECO:0000256" key="4">
    <source>
        <dbReference type="ARBA" id="ARBA00023136"/>
    </source>
</evidence>
<protein>
    <submittedName>
        <fullName evidence="6">MAPEG family protein</fullName>
    </submittedName>
</protein>
<keyword evidence="7" id="KW-1185">Reference proteome</keyword>
<evidence type="ECO:0000313" key="6">
    <source>
        <dbReference type="EMBL" id="QIZ76967.1"/>
    </source>
</evidence>
<gene>
    <name evidence="6" type="ORF">HER31_08800</name>
</gene>
<evidence type="ECO:0000256" key="5">
    <source>
        <dbReference type="SAM" id="Phobius"/>
    </source>
</evidence>
<accession>A0A6H1UCY7</accession>
<dbReference type="Gene3D" id="1.20.120.550">
    <property type="entry name" value="Membrane associated eicosanoid/glutathione metabolism-like domain"/>
    <property type="match status" value="1"/>
</dbReference>
<evidence type="ECO:0000256" key="3">
    <source>
        <dbReference type="ARBA" id="ARBA00022989"/>
    </source>
</evidence>
<comment type="subcellular location">
    <subcellularLocation>
        <location evidence="1">Membrane</location>
    </subcellularLocation>
</comment>
<reference evidence="6 7" key="1">
    <citation type="submission" date="2020-04" db="EMBL/GenBank/DDBJ databases">
        <title>Ferrimonas sp. S7 isolated from sea water.</title>
        <authorList>
            <person name="Bae S.S."/>
            <person name="Baek K."/>
        </authorList>
    </citation>
    <scope>NUCLEOTIDE SEQUENCE [LARGE SCALE GENOMIC DNA]</scope>
    <source>
        <strain evidence="6 7">S7</strain>
    </source>
</reference>
<dbReference type="PANTHER" id="PTHR35814:SF1">
    <property type="entry name" value="GLUTATHIONE S-TRANSFERASE-RELATED"/>
    <property type="match status" value="1"/>
</dbReference>
<keyword evidence="3 5" id="KW-1133">Transmembrane helix</keyword>
<feature type="transmembrane region" description="Helical" evidence="5">
    <location>
        <begin position="75"/>
        <end position="96"/>
    </location>
</feature>
<dbReference type="SUPFAM" id="SSF161084">
    <property type="entry name" value="MAPEG domain-like"/>
    <property type="match status" value="1"/>
</dbReference>
<dbReference type="GO" id="GO:0016020">
    <property type="term" value="C:membrane"/>
    <property type="evidence" value="ECO:0007669"/>
    <property type="project" value="UniProtKB-SubCell"/>
</dbReference>
<keyword evidence="2 5" id="KW-0812">Transmembrane</keyword>
<dbReference type="InterPro" id="IPR023352">
    <property type="entry name" value="MAPEG-like_dom_sf"/>
</dbReference>
<evidence type="ECO:0000256" key="1">
    <source>
        <dbReference type="ARBA" id="ARBA00004370"/>
    </source>
</evidence>
<keyword evidence="4 5" id="KW-0472">Membrane</keyword>
<feature type="transmembrane region" description="Helical" evidence="5">
    <location>
        <begin position="108"/>
        <end position="129"/>
    </location>
</feature>
<name>A0A6H1UCY7_9GAMM</name>
<dbReference type="KEGG" id="fes:HER31_08800"/>
<dbReference type="PANTHER" id="PTHR35814">
    <property type="match status" value="1"/>
</dbReference>
<organism evidence="6 7">
    <name type="scientific">Ferrimonas lipolytica</name>
    <dbReference type="NCBI Taxonomy" id="2724191"/>
    <lineage>
        <taxon>Bacteria</taxon>
        <taxon>Pseudomonadati</taxon>
        <taxon>Pseudomonadota</taxon>
        <taxon>Gammaproteobacteria</taxon>
        <taxon>Alteromonadales</taxon>
        <taxon>Ferrimonadaceae</taxon>
        <taxon>Ferrimonas</taxon>
    </lineage>
</organism>
<dbReference type="EMBL" id="CP051180">
    <property type="protein sequence ID" value="QIZ76967.1"/>
    <property type="molecule type" value="Genomic_DNA"/>
</dbReference>
<proteinExistence type="predicted"/>
<dbReference type="InterPro" id="IPR001129">
    <property type="entry name" value="Membr-assoc_MAPEG"/>
</dbReference>
<dbReference type="Pfam" id="PF01124">
    <property type="entry name" value="MAPEG"/>
    <property type="match status" value="1"/>
</dbReference>
<dbReference type="Proteomes" id="UP000501602">
    <property type="component" value="Chromosome"/>
</dbReference>
<dbReference type="RefSeq" id="WP_168660228.1">
    <property type="nucleotide sequence ID" value="NZ_CP051180.1"/>
</dbReference>
<evidence type="ECO:0000256" key="2">
    <source>
        <dbReference type="ARBA" id="ARBA00022692"/>
    </source>
</evidence>
<sequence length="131" mass="14093">MSLPITAITVSITALIALSLALLSVTARRKCKVAIGTGQDQELLARTRSHANLIEYAVFILPMLAVAELYQAPQWLLCSVAIAWVVARVLHPWGLIATAGGLHFGRMVGTLLTWIVTIVLAILNIVLVLQA</sequence>
<evidence type="ECO:0000313" key="7">
    <source>
        <dbReference type="Proteomes" id="UP000501602"/>
    </source>
</evidence>
<dbReference type="AlphaFoldDB" id="A0A6H1UCY7"/>